<proteinExistence type="predicted"/>
<sequence>MALGCGGNFPRAIGKFPVDEIGKLPHFSHMEQLISEIEAYARAVERTPQAVLRAAIDAGGREWESWKAGRSSPTLARVDRLRAFMAAHPPETEDAA</sequence>
<gene>
    <name evidence="1" type="ORF">OA50_04267</name>
</gene>
<dbReference type="EMBL" id="JSUQ01000019">
    <property type="protein sequence ID" value="KHQ51234.1"/>
    <property type="molecule type" value="Genomic_DNA"/>
</dbReference>
<comment type="caution">
    <text evidence="1">The sequence shown here is derived from an EMBL/GenBank/DDBJ whole genome shotgun (WGS) entry which is preliminary data.</text>
</comment>
<organism evidence="1 2">
    <name type="scientific">Mameliella alba</name>
    <dbReference type="NCBI Taxonomy" id="561184"/>
    <lineage>
        <taxon>Bacteria</taxon>
        <taxon>Pseudomonadati</taxon>
        <taxon>Pseudomonadota</taxon>
        <taxon>Alphaproteobacteria</taxon>
        <taxon>Rhodobacterales</taxon>
        <taxon>Roseobacteraceae</taxon>
        <taxon>Mameliella</taxon>
    </lineage>
</organism>
<dbReference type="AlphaFoldDB" id="A0A0B3SKZ4"/>
<evidence type="ECO:0000313" key="2">
    <source>
        <dbReference type="Proteomes" id="UP000030960"/>
    </source>
</evidence>
<protein>
    <submittedName>
        <fullName evidence="1">Uncharacterized protein</fullName>
    </submittedName>
</protein>
<name>A0A0B3SKZ4_9RHOB</name>
<accession>A0A0B3SKZ4</accession>
<evidence type="ECO:0000313" key="1">
    <source>
        <dbReference type="EMBL" id="KHQ51234.1"/>
    </source>
</evidence>
<dbReference type="Proteomes" id="UP000030960">
    <property type="component" value="Unassembled WGS sequence"/>
</dbReference>
<reference evidence="1 2" key="1">
    <citation type="submission" date="2014-10" db="EMBL/GenBank/DDBJ databases">
        <title>Genome sequence of Ponticoccus sp. strain UMTAT08 isolated from clonal culture of toxic dinoflagellate Alexandrium tamiyavanichii.</title>
        <authorList>
            <person name="Gan H.Y."/>
            <person name="Muhd D.-D."/>
            <person name="Mohd Noor M.E."/>
            <person name="Yeong Y.S."/>
            <person name="Usup G."/>
        </authorList>
    </citation>
    <scope>NUCLEOTIDE SEQUENCE [LARGE SCALE GENOMIC DNA]</scope>
    <source>
        <strain evidence="1 2">UMTAT08</strain>
    </source>
</reference>
<keyword evidence="2" id="KW-1185">Reference proteome</keyword>